<proteinExistence type="predicted"/>
<protein>
    <submittedName>
        <fullName evidence="1">RCG23259</fullName>
    </submittedName>
</protein>
<name>A6JQ62_RAT</name>
<dbReference type="AlphaFoldDB" id="A6JQ62"/>
<reference evidence="2" key="1">
    <citation type="submission" date="2005-09" db="EMBL/GenBank/DDBJ databases">
        <authorList>
            <person name="Mural R.J."/>
            <person name="Li P.W."/>
            <person name="Adams M.D."/>
            <person name="Amanatides P.G."/>
            <person name="Baden-Tillson H."/>
            <person name="Barnstead M."/>
            <person name="Chin S.H."/>
            <person name="Dew I."/>
            <person name="Evans C.A."/>
            <person name="Ferriera S."/>
            <person name="Flanigan M."/>
            <person name="Fosler C."/>
            <person name="Glodek A."/>
            <person name="Gu Z."/>
            <person name="Holt R.A."/>
            <person name="Jennings D."/>
            <person name="Kraft C.L."/>
            <person name="Lu F."/>
            <person name="Nguyen T."/>
            <person name="Nusskern D.R."/>
            <person name="Pfannkoch C.M."/>
            <person name="Sitter C."/>
            <person name="Sutton G.G."/>
            <person name="Venter J.C."/>
            <person name="Wang Z."/>
            <person name="Woodage T."/>
            <person name="Zheng X.H."/>
            <person name="Zhong F."/>
        </authorList>
    </citation>
    <scope>NUCLEOTIDE SEQUENCE [LARGE SCALE GENOMIC DNA]</scope>
    <source>
        <strain>BN</strain>
        <strain evidence="2">Sprague-Dawley</strain>
    </source>
</reference>
<organism evidence="1 2">
    <name type="scientific">Rattus norvegicus</name>
    <name type="common">Rat</name>
    <dbReference type="NCBI Taxonomy" id="10116"/>
    <lineage>
        <taxon>Eukaryota</taxon>
        <taxon>Metazoa</taxon>
        <taxon>Chordata</taxon>
        <taxon>Craniata</taxon>
        <taxon>Vertebrata</taxon>
        <taxon>Euteleostomi</taxon>
        <taxon>Mammalia</taxon>
        <taxon>Eutheria</taxon>
        <taxon>Euarchontoglires</taxon>
        <taxon>Glires</taxon>
        <taxon>Rodentia</taxon>
        <taxon>Myomorpha</taxon>
        <taxon>Muroidea</taxon>
        <taxon>Muridae</taxon>
        <taxon>Murinae</taxon>
        <taxon>Rattus</taxon>
    </lineage>
</organism>
<evidence type="ECO:0000313" key="1">
    <source>
        <dbReference type="EMBL" id="EDL97979.1"/>
    </source>
</evidence>
<feature type="non-terminal residue" evidence="1">
    <location>
        <position position="17"/>
    </location>
</feature>
<sequence>MLKATDWGLSPFSTCFR</sequence>
<dbReference type="Proteomes" id="UP000234681">
    <property type="component" value="Chromosome 14"/>
</dbReference>
<dbReference type="EMBL" id="CH473996">
    <property type="protein sequence ID" value="EDL97979.1"/>
    <property type="molecule type" value="Genomic_DNA"/>
</dbReference>
<evidence type="ECO:0000313" key="2">
    <source>
        <dbReference type="Proteomes" id="UP000234681"/>
    </source>
</evidence>
<accession>A6JQ62</accession>
<gene>
    <name evidence="1" type="ORF">rCG_23259</name>
</gene>